<dbReference type="OrthoDB" id="3219467at2759"/>
<keyword evidence="3" id="KW-1185">Reference proteome</keyword>
<evidence type="ECO:0000313" key="3">
    <source>
        <dbReference type="Proteomes" id="UP000754883"/>
    </source>
</evidence>
<organism evidence="2 3">
    <name type="scientific">Clonostachys byssicola</name>
    <dbReference type="NCBI Taxonomy" id="160290"/>
    <lineage>
        <taxon>Eukaryota</taxon>
        <taxon>Fungi</taxon>
        <taxon>Dikarya</taxon>
        <taxon>Ascomycota</taxon>
        <taxon>Pezizomycotina</taxon>
        <taxon>Sordariomycetes</taxon>
        <taxon>Hypocreomycetidae</taxon>
        <taxon>Hypocreales</taxon>
        <taxon>Bionectriaceae</taxon>
        <taxon>Clonostachys</taxon>
    </lineage>
</organism>
<dbReference type="Proteomes" id="UP000754883">
    <property type="component" value="Unassembled WGS sequence"/>
</dbReference>
<feature type="compositionally biased region" description="Polar residues" evidence="1">
    <location>
        <begin position="241"/>
        <end position="253"/>
    </location>
</feature>
<dbReference type="EMBL" id="CABFNO020001231">
    <property type="protein sequence ID" value="CAG9970430.1"/>
    <property type="molecule type" value="Genomic_DNA"/>
</dbReference>
<reference evidence="2" key="1">
    <citation type="submission" date="2021-10" db="EMBL/GenBank/DDBJ databases">
        <authorList>
            <person name="Piombo E."/>
        </authorList>
    </citation>
    <scope>NUCLEOTIDE SEQUENCE</scope>
</reference>
<sequence>MNLFKCVRIQEHDDPLDPREFQDLLDPDEAPEAAADLGSIFDGISASIRGFCVNEEQKILEIRTPTSNTISTTGGGRTRSHAVTNLQYPLVCEFYADPKSAGPALAKKIPFVTEMRPGFPSTGLLQEKCEYSLFTYKVSKPHRWMQDPEMQFIFSGSTETTTSTCVTSNTFIPLKELETRIGRYGDPDDRCRAYALDWLTFLAHTTNRVLIPRQKMILQEKEWGEGHRERFNGAHLLTSDTAGNTVDSKQNTNDLKKKPGSKDKVVMSLSSKFIVNLLRPTNDDKPGADLGQYIFRRWCQVAYVAAITKKPAYAVNARFWTIPKTLQTPLVFYYAVDEDLQKVKNRISELWTRPQVPKSIKDLAKDLSPKPSGPGSFDQEWAEAIRRAHAQAASKFTTDPNVSPNASVPKCEVILAPQCTLEWKQEHVLLGRHPQGFYSTYISKALAAEMDRKGYSYFKPDRPFPKYSIDKAQELGAMITSAVFPETSATRTEITRGRIQDATKWPRFKGQSAIMDGRSATDVLQKLWGVHKARSVEWLHRSAYSYGGILDGANNTNPDSSQCKENLVWGTYECNTAMIRHESYLKRFVEKSELTVGLVTELKRDMTWNNKSLSWLVPKLSYEWICPVPGYPDHLAHHSSEFNLVSRKYPTRFEVEMDEAFDALWLPDLTKLNASATSKKNVPAVTKLKLPIVMLFAQVPGPQPQIQTQNQAQKTRPKL</sequence>
<proteinExistence type="predicted"/>
<gene>
    <name evidence="2" type="ORF">CBYS24578_00018140</name>
</gene>
<feature type="region of interest" description="Disordered" evidence="1">
    <location>
        <begin position="241"/>
        <end position="261"/>
    </location>
</feature>
<dbReference type="AlphaFoldDB" id="A0A9N9TV27"/>
<evidence type="ECO:0000313" key="2">
    <source>
        <dbReference type="EMBL" id="CAG9970430.1"/>
    </source>
</evidence>
<comment type="caution">
    <text evidence="2">The sequence shown here is derived from an EMBL/GenBank/DDBJ whole genome shotgun (WGS) entry which is preliminary data.</text>
</comment>
<name>A0A9N9TV27_9HYPO</name>
<evidence type="ECO:0000256" key="1">
    <source>
        <dbReference type="SAM" id="MobiDB-lite"/>
    </source>
</evidence>
<protein>
    <submittedName>
        <fullName evidence="2">Uncharacterized protein</fullName>
    </submittedName>
</protein>
<accession>A0A9N9TV27</accession>